<proteinExistence type="predicted"/>
<dbReference type="GeneTree" id="ENSGT00730000113054"/>
<dbReference type="GO" id="GO:0019902">
    <property type="term" value="F:phosphatase binding"/>
    <property type="evidence" value="ECO:0007669"/>
    <property type="project" value="TreeGrafter"/>
</dbReference>
<accession>A0A3B4V8S2</accession>
<dbReference type="Ensembl" id="ENSSDUT00000026908.1">
    <property type="protein sequence ID" value="ENSSDUP00000026435.1"/>
    <property type="gene ID" value="ENSSDUG00000019180.1"/>
</dbReference>
<reference evidence="1" key="1">
    <citation type="submission" date="2025-08" db="UniProtKB">
        <authorList>
            <consortium name="Ensembl"/>
        </authorList>
    </citation>
    <scope>IDENTIFICATION</scope>
</reference>
<evidence type="ECO:0000313" key="1">
    <source>
        <dbReference type="Ensembl" id="ENSSDUP00000026435.1"/>
    </source>
</evidence>
<dbReference type="InterPro" id="IPR031410">
    <property type="entry name" value="SAXO4"/>
</dbReference>
<dbReference type="Pfam" id="PF15691">
    <property type="entry name" value="PPP1R32"/>
    <property type="match status" value="3"/>
</dbReference>
<dbReference type="PANTHER" id="PTHR34349:SF1">
    <property type="entry name" value="PROTEIN PHOSPHATASE 1 REGULATORY SUBUNIT 32"/>
    <property type="match status" value="1"/>
</dbReference>
<name>A0A3B4V8S2_SERDU</name>
<reference evidence="1" key="2">
    <citation type="submission" date="2025-09" db="UniProtKB">
        <authorList>
            <consortium name="Ensembl"/>
        </authorList>
    </citation>
    <scope>IDENTIFICATION</scope>
</reference>
<protein>
    <submittedName>
        <fullName evidence="1">Stabilizer of axonemal microtubules 4</fullName>
    </submittedName>
</protein>
<dbReference type="Proteomes" id="UP000261420">
    <property type="component" value="Unplaced"/>
</dbReference>
<dbReference type="PANTHER" id="PTHR34349">
    <property type="entry name" value="PROTEIN PHOSPHATASE 1 REGULATORY SUBUNIT 32"/>
    <property type="match status" value="1"/>
</dbReference>
<evidence type="ECO:0000313" key="2">
    <source>
        <dbReference type="Proteomes" id="UP000261420"/>
    </source>
</evidence>
<keyword evidence="2" id="KW-1185">Reference proteome</keyword>
<organism evidence="1 2">
    <name type="scientific">Seriola dumerili</name>
    <name type="common">Greater amberjack</name>
    <name type="synonym">Caranx dumerili</name>
    <dbReference type="NCBI Taxonomy" id="41447"/>
    <lineage>
        <taxon>Eukaryota</taxon>
        <taxon>Metazoa</taxon>
        <taxon>Chordata</taxon>
        <taxon>Craniata</taxon>
        <taxon>Vertebrata</taxon>
        <taxon>Euteleostomi</taxon>
        <taxon>Actinopterygii</taxon>
        <taxon>Neopterygii</taxon>
        <taxon>Teleostei</taxon>
        <taxon>Neoteleostei</taxon>
        <taxon>Acanthomorphata</taxon>
        <taxon>Carangaria</taxon>
        <taxon>Carangiformes</taxon>
        <taxon>Carangidae</taxon>
        <taxon>Seriola</taxon>
    </lineage>
</organism>
<sequence>MAEPRRTVTATVGATGSWGGLTSDTLKVYKTSYRASYGERARDTGRVNLSSHLRRVNETGYTANQRPAIYYRPSLDHTDNPQFGLLLSDSLMSQTKRHYQPHIRSDCSGSLPNLINRSRDSGFCYLRSHPRTVAAEEKTEYQRLFGPHRLTPAVSQNHVTIGPKGETGFTEGTELQLNTFQEKNSSMVQVEPPQTHSSVMKNDFLRPSFLQGTEAIPGLRSHSCRETGYTRGAIAPLACPSSLLPSPQTKSNALTEKTIGKKEPTGSLLNALNNQPFPNTPFDCSHFTTHYKNKFCHDADLEKLRCGHTGAGVITAKMHNGYNRRDMDRYTHVEQITTHHKSRHAYVFPLTYMTPFYFTGSSLGAKSSHTLRCYLHSWLLITKMKLE</sequence>
<dbReference type="AlphaFoldDB" id="A0A3B4V8S2"/>
<dbReference type="OMA" id="TTYNQRY"/>
<dbReference type="STRING" id="41447.ENSSDUP00000026435"/>